<keyword evidence="6 7" id="KW-0472">Membrane</keyword>
<reference evidence="9 10" key="1">
    <citation type="journal article" date="2016" name="Front. Microbiol.">
        <title>Fuerstia marisgermanicae gen. nov., sp. nov., an Unusual Member of the Phylum Planctomycetes from the German Wadden Sea.</title>
        <authorList>
            <person name="Kohn T."/>
            <person name="Heuer A."/>
            <person name="Jogler M."/>
            <person name="Vollmers J."/>
            <person name="Boedeker C."/>
            <person name="Bunk B."/>
            <person name="Rast P."/>
            <person name="Borchert D."/>
            <person name="Glockner I."/>
            <person name="Freese H.M."/>
            <person name="Klenk H.P."/>
            <person name="Overmann J."/>
            <person name="Kaster A.K."/>
            <person name="Rohde M."/>
            <person name="Wiegand S."/>
            <person name="Jogler C."/>
        </authorList>
    </citation>
    <scope>NUCLEOTIDE SEQUENCE [LARGE SCALE GENOMIC DNA]</scope>
    <source>
        <strain evidence="9 10">NH11</strain>
    </source>
</reference>
<proteinExistence type="inferred from homology"/>
<dbReference type="InterPro" id="IPR003416">
    <property type="entry name" value="MgtC/SapB/SrpB/YhiD_fam"/>
</dbReference>
<feature type="domain" description="MgtC/SapB/SrpB/YhiD N-terminal" evidence="8">
    <location>
        <begin position="16"/>
        <end position="144"/>
    </location>
</feature>
<dbReference type="EMBL" id="CP017641">
    <property type="protein sequence ID" value="APZ95259.1"/>
    <property type="molecule type" value="Genomic_DNA"/>
</dbReference>
<dbReference type="PANTHER" id="PTHR33778">
    <property type="entry name" value="PROTEIN MGTC"/>
    <property type="match status" value="1"/>
</dbReference>
<keyword evidence="5 7" id="KW-1133">Transmembrane helix</keyword>
<dbReference type="InterPro" id="IPR049177">
    <property type="entry name" value="MgtC_SapB_SrpB_YhiD_N"/>
</dbReference>
<comment type="subcellular location">
    <subcellularLocation>
        <location evidence="1">Cell membrane</location>
        <topology evidence="1">Multi-pass membrane protein</topology>
    </subcellularLocation>
</comment>
<dbReference type="Pfam" id="PF02308">
    <property type="entry name" value="MgtC"/>
    <property type="match status" value="1"/>
</dbReference>
<evidence type="ECO:0000256" key="3">
    <source>
        <dbReference type="ARBA" id="ARBA00022475"/>
    </source>
</evidence>
<dbReference type="RefSeq" id="WP_077026447.1">
    <property type="nucleotide sequence ID" value="NZ_CP017641.1"/>
</dbReference>
<comment type="similarity">
    <text evidence="2">Belongs to the MgtC/SapB family.</text>
</comment>
<evidence type="ECO:0000256" key="6">
    <source>
        <dbReference type="ARBA" id="ARBA00023136"/>
    </source>
</evidence>
<gene>
    <name evidence="9" type="ORF">Fuma_04915</name>
</gene>
<evidence type="ECO:0000256" key="5">
    <source>
        <dbReference type="ARBA" id="ARBA00022989"/>
    </source>
</evidence>
<keyword evidence="4 7" id="KW-0812">Transmembrane</keyword>
<feature type="transmembrane region" description="Helical" evidence="7">
    <location>
        <begin position="112"/>
        <end position="137"/>
    </location>
</feature>
<keyword evidence="3" id="KW-1003">Cell membrane</keyword>
<evidence type="ECO:0000313" key="9">
    <source>
        <dbReference type="EMBL" id="APZ95259.1"/>
    </source>
</evidence>
<feature type="transmembrane region" description="Helical" evidence="7">
    <location>
        <begin position="40"/>
        <end position="61"/>
    </location>
</feature>
<protein>
    <submittedName>
        <fullName evidence="9">Putative Mg(2+) transport ATPase</fullName>
    </submittedName>
</protein>
<dbReference type="GO" id="GO:0005886">
    <property type="term" value="C:plasma membrane"/>
    <property type="evidence" value="ECO:0007669"/>
    <property type="project" value="UniProtKB-SubCell"/>
</dbReference>
<dbReference type="OrthoDB" id="9811198at2"/>
<accession>A0A1P8WMI2</accession>
<keyword evidence="10" id="KW-1185">Reference proteome</keyword>
<evidence type="ECO:0000256" key="7">
    <source>
        <dbReference type="SAM" id="Phobius"/>
    </source>
</evidence>
<dbReference type="PANTHER" id="PTHR33778:SF1">
    <property type="entry name" value="MAGNESIUM TRANSPORTER YHID-RELATED"/>
    <property type="match status" value="1"/>
</dbReference>
<evidence type="ECO:0000256" key="2">
    <source>
        <dbReference type="ARBA" id="ARBA00009298"/>
    </source>
</evidence>
<sequence>MLFDDFKLEMFLRPLAACVLGAVIGWNRELKKHPAGLRTQILVALGSCSFTLSALELTSVMHEQYLQENSDPVRVIAGIVGGIGFLGAGSIIQSGGDVRGVTTAATVWVTGAIGIACGMGAYTLALVTAGLTAFVLIPLGRLEQKYLQDQ</sequence>
<dbReference type="KEGG" id="fmr:Fuma_04915"/>
<dbReference type="Proteomes" id="UP000187735">
    <property type="component" value="Chromosome"/>
</dbReference>
<evidence type="ECO:0000256" key="4">
    <source>
        <dbReference type="ARBA" id="ARBA00022692"/>
    </source>
</evidence>
<feature type="transmembrane region" description="Helical" evidence="7">
    <location>
        <begin position="73"/>
        <end position="92"/>
    </location>
</feature>
<dbReference type="STRING" id="1891926.Fuma_04915"/>
<name>A0A1P8WMI2_9PLAN</name>
<feature type="transmembrane region" description="Helical" evidence="7">
    <location>
        <begin position="12"/>
        <end position="28"/>
    </location>
</feature>
<evidence type="ECO:0000313" key="10">
    <source>
        <dbReference type="Proteomes" id="UP000187735"/>
    </source>
</evidence>
<dbReference type="PRINTS" id="PR01837">
    <property type="entry name" value="MGTCSAPBPROT"/>
</dbReference>
<dbReference type="AlphaFoldDB" id="A0A1P8WMI2"/>
<organism evidence="9 10">
    <name type="scientific">Fuerstiella marisgermanici</name>
    <dbReference type="NCBI Taxonomy" id="1891926"/>
    <lineage>
        <taxon>Bacteria</taxon>
        <taxon>Pseudomonadati</taxon>
        <taxon>Planctomycetota</taxon>
        <taxon>Planctomycetia</taxon>
        <taxon>Planctomycetales</taxon>
        <taxon>Planctomycetaceae</taxon>
        <taxon>Fuerstiella</taxon>
    </lineage>
</organism>
<evidence type="ECO:0000256" key="1">
    <source>
        <dbReference type="ARBA" id="ARBA00004651"/>
    </source>
</evidence>
<evidence type="ECO:0000259" key="8">
    <source>
        <dbReference type="Pfam" id="PF02308"/>
    </source>
</evidence>